<feature type="signal peptide" evidence="2">
    <location>
        <begin position="1"/>
        <end position="21"/>
    </location>
</feature>
<name>A0A930YV56_9FLAO</name>
<feature type="domain" description="Conjugative transposon TraJ C-terminal" evidence="3">
    <location>
        <begin position="65"/>
        <end position="367"/>
    </location>
</feature>
<dbReference type="Proteomes" id="UP000694480">
    <property type="component" value="Unassembled WGS sequence"/>
</dbReference>
<evidence type="ECO:0000256" key="2">
    <source>
        <dbReference type="SAM" id="SignalP"/>
    </source>
</evidence>
<gene>
    <name evidence="4" type="ORF">IC612_03965</name>
</gene>
<keyword evidence="1" id="KW-1133">Transmembrane helix</keyword>
<keyword evidence="1" id="KW-0812">Transmembrane</keyword>
<keyword evidence="2" id="KW-0732">Signal</keyword>
<dbReference type="EMBL" id="JADKYY010000004">
    <property type="protein sequence ID" value="MBF5026952.1"/>
    <property type="molecule type" value="Genomic_DNA"/>
</dbReference>
<accession>A0A930YV56</accession>
<protein>
    <recommendedName>
        <fullName evidence="3">Conjugative transposon TraJ C-terminal domain-containing protein</fullName>
    </recommendedName>
</protein>
<feature type="transmembrane region" description="Helical" evidence="1">
    <location>
        <begin position="234"/>
        <end position="255"/>
    </location>
</feature>
<comment type="caution">
    <text evidence="4">The sequence shown here is derived from an EMBL/GenBank/DDBJ whole genome shotgun (WGS) entry which is preliminary data.</text>
</comment>
<feature type="transmembrane region" description="Helical" evidence="1">
    <location>
        <begin position="322"/>
        <end position="342"/>
    </location>
</feature>
<evidence type="ECO:0000313" key="5">
    <source>
        <dbReference type="Proteomes" id="UP000694480"/>
    </source>
</evidence>
<dbReference type="Pfam" id="PF07863">
    <property type="entry name" value="CtnDOT_TraJ"/>
    <property type="match status" value="1"/>
</dbReference>
<evidence type="ECO:0000259" key="3">
    <source>
        <dbReference type="Pfam" id="PF07863"/>
    </source>
</evidence>
<feature type="chain" id="PRO_5038002158" description="Conjugative transposon TraJ C-terminal domain-containing protein" evidence="2">
    <location>
        <begin position="22"/>
        <end position="384"/>
    </location>
</feature>
<reference evidence="4" key="1">
    <citation type="submission" date="2020-11" db="EMBL/GenBank/DDBJ databases">
        <title>Genome seq and assembly of Planobacterium sp.</title>
        <authorList>
            <person name="Chhetri G."/>
        </authorList>
    </citation>
    <scope>NUCLEOTIDE SEQUENCE</scope>
    <source>
        <strain evidence="4">GCR5</strain>
    </source>
</reference>
<keyword evidence="1" id="KW-0472">Membrane</keyword>
<proteinExistence type="predicted"/>
<dbReference type="InterPro" id="IPR012424">
    <property type="entry name" value="Conjugative_transposon_TraJ_C"/>
</dbReference>
<evidence type="ECO:0000256" key="1">
    <source>
        <dbReference type="SAM" id="Phobius"/>
    </source>
</evidence>
<sequence>MKFFALFLTFFLILLPQEALALEPESASKMLEFLKGDGAFEKWFMEVFTTLDQQVESSALSASMLGRSIGGLGSLIYLGYLGFQMQEGARPWEVTPMLRPIVIGLILLNWVGFCQLIQYPLQKLAEPSKEIFFSIEREANLVRTERFKKQNQLLEFLIRQQAEEKAREREMSLSESGGLGDGILEGVSSLFVPVEEWVIRMDFQFQKLLAELLEALSLTVLRVCTYLIFFIQKIWSYVLIVLGPIAVGLSLIPGFEHSFSSWVAKFININLYTIISYTIINIGQQLIISGYHLEIERYDTLLNEGTVTDLAMLSTYIANNGMIHTVLFPCVAYLVTGIGILLTPSIADSIVSGGGAGVMSKGKAAASKITSLSKGAFSSLKVPR</sequence>
<dbReference type="AlphaFoldDB" id="A0A930YV56"/>
<keyword evidence="5" id="KW-1185">Reference proteome</keyword>
<evidence type="ECO:0000313" key="4">
    <source>
        <dbReference type="EMBL" id="MBF5026952.1"/>
    </source>
</evidence>
<dbReference type="RefSeq" id="WP_194738883.1">
    <property type="nucleotide sequence ID" value="NZ_JADKYY010000004.1"/>
</dbReference>
<feature type="transmembrane region" description="Helical" evidence="1">
    <location>
        <begin position="267"/>
        <end position="288"/>
    </location>
</feature>
<organism evidence="4 5">
    <name type="scientific">Planobacterium oryzisoli</name>
    <dbReference type="NCBI Taxonomy" id="2771435"/>
    <lineage>
        <taxon>Bacteria</taxon>
        <taxon>Pseudomonadati</taxon>
        <taxon>Bacteroidota</taxon>
        <taxon>Flavobacteriia</taxon>
        <taxon>Flavobacteriales</taxon>
        <taxon>Weeksellaceae</taxon>
        <taxon>Chryseobacterium group</taxon>
        <taxon>Chryseobacterium</taxon>
    </lineage>
</organism>